<sequence length="322" mass="35681">MNSRSLDTIFEEEEHAAHHRVHNIKKIDGTSICWPLTRKFEAPRPPPSPPRPPPPPPPPPPPAIVRCLTSTFKSHEIRKADGSNDSLFGYDNTRSRNNNFIEEGKNKTNRNTSQPNDSDMQQEISDCSDCLIYQQQGIDDSQCYQRHRQFHSQIITTRVHAPSPSEATIQAAASLSVSSLGSALEFALISASACKSPSTKTTSTKTPVSPSSSASEVTKELPLTSVLVHSARDELSTDDSSVYSISIVHADPTGGSKIVTRRCDDGHLDIRVVYSREFIIAASASPLALFPPPNFREMVLEMMYIVAKFPKSYYNTIREDNW</sequence>
<organism evidence="4">
    <name type="scientific">Thelazia callipaeda</name>
    <name type="common">Oriental eyeworm</name>
    <name type="synonym">Parasitic nematode</name>
    <dbReference type="NCBI Taxonomy" id="103827"/>
    <lineage>
        <taxon>Eukaryota</taxon>
        <taxon>Metazoa</taxon>
        <taxon>Ecdysozoa</taxon>
        <taxon>Nematoda</taxon>
        <taxon>Chromadorea</taxon>
        <taxon>Rhabditida</taxon>
        <taxon>Spirurina</taxon>
        <taxon>Spiruromorpha</taxon>
        <taxon>Thelazioidea</taxon>
        <taxon>Thelaziidae</taxon>
        <taxon>Thelazia</taxon>
    </lineage>
</organism>
<feature type="compositionally biased region" description="Pro residues" evidence="1">
    <location>
        <begin position="43"/>
        <end position="62"/>
    </location>
</feature>
<evidence type="ECO:0000313" key="3">
    <source>
        <dbReference type="Proteomes" id="UP000276776"/>
    </source>
</evidence>
<feature type="compositionally biased region" description="Polar residues" evidence="1">
    <location>
        <begin position="109"/>
        <end position="122"/>
    </location>
</feature>
<dbReference type="WBParaSite" id="TCLT_0000844301-mRNA-1">
    <property type="protein sequence ID" value="TCLT_0000844301-mRNA-1"/>
    <property type="gene ID" value="TCLT_0000844301"/>
</dbReference>
<dbReference type="STRING" id="103827.A0A0N5D5Z6"/>
<feature type="region of interest" description="Disordered" evidence="1">
    <location>
        <begin position="196"/>
        <end position="216"/>
    </location>
</feature>
<reference evidence="2 3" key="2">
    <citation type="submission" date="2018-11" db="EMBL/GenBank/DDBJ databases">
        <authorList>
            <consortium name="Pathogen Informatics"/>
        </authorList>
    </citation>
    <scope>NUCLEOTIDE SEQUENCE [LARGE SCALE GENOMIC DNA]</scope>
</reference>
<dbReference type="SUPFAM" id="SSF101447">
    <property type="entry name" value="Formin homology 2 domain (FH2 domain)"/>
    <property type="match status" value="1"/>
</dbReference>
<dbReference type="AlphaFoldDB" id="A0A0N5D5Z6"/>
<gene>
    <name evidence="2" type="ORF">TCLT_LOCUS8432</name>
</gene>
<evidence type="ECO:0000313" key="2">
    <source>
        <dbReference type="EMBL" id="VDN05992.1"/>
    </source>
</evidence>
<feature type="region of interest" description="Disordered" evidence="1">
    <location>
        <begin position="38"/>
        <end position="62"/>
    </location>
</feature>
<feature type="region of interest" description="Disordered" evidence="1">
    <location>
        <begin position="78"/>
        <end position="122"/>
    </location>
</feature>
<reference evidence="4" key="1">
    <citation type="submission" date="2017-02" db="UniProtKB">
        <authorList>
            <consortium name="WormBaseParasite"/>
        </authorList>
    </citation>
    <scope>IDENTIFICATION</scope>
</reference>
<dbReference type="Proteomes" id="UP000276776">
    <property type="component" value="Unassembled WGS sequence"/>
</dbReference>
<accession>A0A0N5D5Z6</accession>
<evidence type="ECO:0000313" key="4">
    <source>
        <dbReference type="WBParaSite" id="TCLT_0000844301-mRNA-1"/>
    </source>
</evidence>
<keyword evidence="3" id="KW-1185">Reference proteome</keyword>
<protein>
    <submittedName>
        <fullName evidence="4">Pollen-specific leucine-rich repeat extensin-like protein 2</fullName>
    </submittedName>
</protein>
<dbReference type="OrthoDB" id="5862210at2759"/>
<name>A0A0N5D5Z6_THECL</name>
<dbReference type="EMBL" id="UYYF01004632">
    <property type="protein sequence ID" value="VDN05992.1"/>
    <property type="molecule type" value="Genomic_DNA"/>
</dbReference>
<proteinExistence type="predicted"/>
<feature type="compositionally biased region" description="Low complexity" evidence="1">
    <location>
        <begin position="196"/>
        <end position="215"/>
    </location>
</feature>
<evidence type="ECO:0000256" key="1">
    <source>
        <dbReference type="SAM" id="MobiDB-lite"/>
    </source>
</evidence>